<dbReference type="OMA" id="CKPNADR"/>
<dbReference type="EMBL" id="EF677805">
    <property type="protein sequence ID" value="ABR17607.1"/>
    <property type="molecule type" value="mRNA"/>
</dbReference>
<protein>
    <recommendedName>
        <fullName evidence="1">IBH1-like N-terminal domain-containing protein</fullName>
    </recommendedName>
</protein>
<feature type="domain" description="IBH1-like N-terminal" evidence="1">
    <location>
        <begin position="15"/>
        <end position="73"/>
    </location>
</feature>
<dbReference type="Pfam" id="PF26576">
    <property type="entry name" value="IBH1_N"/>
    <property type="match status" value="1"/>
</dbReference>
<evidence type="ECO:0000313" key="2">
    <source>
        <dbReference type="EMBL" id="ABR17607.1"/>
    </source>
</evidence>
<reference evidence="2" key="1">
    <citation type="submission" date="2007-06" db="EMBL/GenBank/DDBJ databases">
        <title>Full length cDNA sequences from Sitka Spruce (Picea sitchensis).</title>
        <authorList>
            <person name="Ralph S.G."/>
            <person name="Chun H.E."/>
            <person name="Liao N."/>
            <person name="Ali J."/>
            <person name="Reid K."/>
            <person name="Kolosova N."/>
            <person name="Cooper N."/>
            <person name="Cullis C."/>
            <person name="Jancsik S."/>
            <person name="Moore R."/>
            <person name="Mayo M."/>
            <person name="Wagner S."/>
            <person name="Holt R.A."/>
            <person name="Jones S.J.M."/>
            <person name="Marra M.A."/>
            <person name="Ritland C.E."/>
            <person name="Ritland K."/>
            <person name="Bohlmann J."/>
        </authorList>
    </citation>
    <scope>NUCLEOTIDE SEQUENCE</scope>
    <source>
        <tissue evidence="2">Green portion of the leader tissue</tissue>
    </source>
</reference>
<dbReference type="InterPro" id="IPR059002">
    <property type="entry name" value="IBH1_N"/>
</dbReference>
<accession>B8LPM7</accession>
<evidence type="ECO:0000259" key="1">
    <source>
        <dbReference type="Pfam" id="PF26576"/>
    </source>
</evidence>
<name>B8LPM7_PICSI</name>
<organism evidence="2">
    <name type="scientific">Picea sitchensis</name>
    <name type="common">Sitka spruce</name>
    <name type="synonym">Pinus sitchensis</name>
    <dbReference type="NCBI Taxonomy" id="3332"/>
    <lineage>
        <taxon>Eukaryota</taxon>
        <taxon>Viridiplantae</taxon>
        <taxon>Streptophyta</taxon>
        <taxon>Embryophyta</taxon>
        <taxon>Tracheophyta</taxon>
        <taxon>Spermatophyta</taxon>
        <taxon>Pinopsida</taxon>
        <taxon>Pinidae</taxon>
        <taxon>Conifers I</taxon>
        <taxon>Pinales</taxon>
        <taxon>Pinaceae</taxon>
        <taxon>Picea</taxon>
    </lineage>
</organism>
<proteinExistence type="evidence at transcript level"/>
<dbReference type="AlphaFoldDB" id="B8LPM7"/>
<sequence>MEQHFGRRQEPTWRTDFQRKYLRRLVAMLRRGRIDQRATSLSARSRALKAAADLSLAMTTRGRTAWRCAILRKYLFRLHKSGFQRRVVNSRMDCLGKRKSVSVKARPCKPNADRDISGRQLPGVEYRITGTASRWSRGNCDEEAGRSVISRMQILRAIVPEAEDWIRPFS</sequence>